<dbReference type="SUPFAM" id="SSF54534">
    <property type="entry name" value="FKBP-like"/>
    <property type="match status" value="1"/>
</dbReference>
<evidence type="ECO:0000256" key="8">
    <source>
        <dbReference type="ARBA" id="ARBA00038408"/>
    </source>
</evidence>
<dbReference type="SUPFAM" id="SSF109998">
    <property type="entry name" value="Triger factor/SurA peptide-binding domain-like"/>
    <property type="match status" value="1"/>
</dbReference>
<organism evidence="13 14">
    <name type="scientific">Moraxella oculi</name>
    <dbReference type="NCBI Taxonomy" id="2940516"/>
    <lineage>
        <taxon>Bacteria</taxon>
        <taxon>Pseudomonadati</taxon>
        <taxon>Pseudomonadota</taxon>
        <taxon>Gammaproteobacteria</taxon>
        <taxon>Moraxellales</taxon>
        <taxon>Moraxellaceae</taxon>
        <taxon>Moraxella</taxon>
    </lineage>
</organism>
<sequence>MEKLRNFLQSWPGRITMGLILVPMAFLGVQGIGGGGALGSHEVIRVGDASIGLNEFQSELNRYRTQLLQTNDASMIREEVLVDEVIETLVGRALLQNQAHVLGMAISDEQISRLIAQDESFHQNGQFSNDIFAMFLQQNHLTKDELFQRFRTQLNIRQLTAGILGTAIYPDEQISRLLDLQSETREIWVHRLNWQDYAQSVSVSQAEIDDYYNANKDALVQPESVDLSYIELSPNNVKIDPPTQADIAAQFDVYLEKNGVSDGRELAQILLSGTDAQNRANEVQAKLDAGESFEELAKSYSDDPSGESGGYIGQYNPSVFGNDAAEVNLALSGLKVGEVSRPVKTKFGYQFFKLTKAGSLTIDSVHDELVQMAMRNQRQIAYNDLIEKINTMATDGMGISDIAMQTGLEAKSIKNYPKQDNHTVLSQPAVIAAAFDEFTIEDQAVSANITLGDKTVWVQPSNHQEPKTLTLAQASDDIKVRLTQQKAIQLAFDAANRLADEAKKNGVRSLMTPSTHFGIIARQNPRLLPQERSGLFLHNSGADDVWAVKTDDGASVIVGGPVSMQATTQLSANQRAQAAMMIRDNIGQDQLSDYIWYLKNTNDVAINRNILR</sequence>
<feature type="domain" description="PpiC" evidence="12">
    <location>
        <begin position="261"/>
        <end position="356"/>
    </location>
</feature>
<dbReference type="InterPro" id="IPR027304">
    <property type="entry name" value="Trigger_fact/SurA_dom_sf"/>
</dbReference>
<dbReference type="PROSITE" id="PS01096">
    <property type="entry name" value="PPIC_PPIASE_1"/>
    <property type="match status" value="1"/>
</dbReference>
<dbReference type="Proteomes" id="UP001624684">
    <property type="component" value="Unassembled WGS sequence"/>
</dbReference>
<keyword evidence="11" id="KW-0413">Isomerase</keyword>
<comment type="caution">
    <text evidence="13">The sequence shown here is derived from an EMBL/GenBank/DDBJ whole genome shotgun (WGS) entry which is preliminary data.</text>
</comment>
<keyword evidence="3" id="KW-0997">Cell inner membrane</keyword>
<dbReference type="PANTHER" id="PTHR47529:SF1">
    <property type="entry name" value="PERIPLASMIC CHAPERONE PPID"/>
    <property type="match status" value="1"/>
</dbReference>
<dbReference type="PANTHER" id="PTHR47529">
    <property type="entry name" value="PEPTIDYL-PROLYL CIS-TRANS ISOMERASE D"/>
    <property type="match status" value="1"/>
</dbReference>
<accession>A0ABW8U7Z0</accession>
<keyword evidence="11" id="KW-0697">Rotamase</keyword>
<evidence type="ECO:0000256" key="4">
    <source>
        <dbReference type="ARBA" id="ARBA00022692"/>
    </source>
</evidence>
<dbReference type="Pfam" id="PF00639">
    <property type="entry name" value="Rotamase"/>
    <property type="match status" value="1"/>
</dbReference>
<keyword evidence="7" id="KW-0143">Chaperone</keyword>
<protein>
    <recommendedName>
        <fullName evidence="9">Periplasmic chaperone PpiD</fullName>
    </recommendedName>
    <alternativeName>
        <fullName evidence="10">Periplasmic folding chaperone</fullName>
    </alternativeName>
</protein>
<evidence type="ECO:0000259" key="12">
    <source>
        <dbReference type="PROSITE" id="PS50198"/>
    </source>
</evidence>
<keyword evidence="14" id="KW-1185">Reference proteome</keyword>
<dbReference type="Pfam" id="PF13624">
    <property type="entry name" value="SurA_N_3"/>
    <property type="match status" value="1"/>
</dbReference>
<gene>
    <name evidence="13" type="ORF">ACJHVH_04125</name>
</gene>
<evidence type="ECO:0000256" key="7">
    <source>
        <dbReference type="ARBA" id="ARBA00023186"/>
    </source>
</evidence>
<dbReference type="PROSITE" id="PS50198">
    <property type="entry name" value="PPIC_PPIASE_2"/>
    <property type="match status" value="1"/>
</dbReference>
<evidence type="ECO:0000256" key="6">
    <source>
        <dbReference type="ARBA" id="ARBA00023136"/>
    </source>
</evidence>
<evidence type="ECO:0000256" key="11">
    <source>
        <dbReference type="PROSITE-ProRule" id="PRU00278"/>
    </source>
</evidence>
<dbReference type="Gene3D" id="3.10.50.40">
    <property type="match status" value="1"/>
</dbReference>
<evidence type="ECO:0000256" key="9">
    <source>
        <dbReference type="ARBA" id="ARBA00040743"/>
    </source>
</evidence>
<proteinExistence type="inferred from homology"/>
<keyword evidence="6" id="KW-0472">Membrane</keyword>
<evidence type="ECO:0000313" key="13">
    <source>
        <dbReference type="EMBL" id="MFL1732187.1"/>
    </source>
</evidence>
<evidence type="ECO:0000313" key="14">
    <source>
        <dbReference type="Proteomes" id="UP001624684"/>
    </source>
</evidence>
<dbReference type="InterPro" id="IPR023058">
    <property type="entry name" value="PPIase_PpiC_CS"/>
</dbReference>
<dbReference type="Gene3D" id="1.10.4030.10">
    <property type="entry name" value="Porin chaperone SurA, peptide-binding domain"/>
    <property type="match status" value="1"/>
</dbReference>
<name>A0ABW8U7Z0_9GAMM</name>
<comment type="similarity">
    <text evidence="8">Belongs to the PpiD chaperone family.</text>
</comment>
<reference evidence="13 14" key="1">
    <citation type="submission" date="2024-11" db="EMBL/GenBank/DDBJ databases">
        <title>First Report of Moraxella oculi in Brazil in an Infectious Bovine Keratoconjunctivitis Outbreak.</title>
        <authorList>
            <person name="Carvalho C.V."/>
            <person name="Domingues R."/>
            <person name="Coutinho C."/>
            <person name="Honorio N.T.B.S."/>
            <person name="Faza D.R.L.R."/>
            <person name="Carvalho W.A."/>
            <person name="Machado A.B.F."/>
            <person name="Martins M.F."/>
            <person name="Gaspar E.B."/>
        </authorList>
    </citation>
    <scope>NUCLEOTIDE SEQUENCE [LARGE SCALE GENOMIC DNA]</scope>
    <source>
        <strain evidence="13 14">2117LE</strain>
    </source>
</reference>
<evidence type="ECO:0000256" key="2">
    <source>
        <dbReference type="ARBA" id="ARBA00022475"/>
    </source>
</evidence>
<evidence type="ECO:0000256" key="5">
    <source>
        <dbReference type="ARBA" id="ARBA00022989"/>
    </source>
</evidence>
<evidence type="ECO:0000256" key="10">
    <source>
        <dbReference type="ARBA" id="ARBA00042775"/>
    </source>
</evidence>
<dbReference type="InterPro" id="IPR052029">
    <property type="entry name" value="PpiD_chaperone"/>
</dbReference>
<dbReference type="InterPro" id="IPR046357">
    <property type="entry name" value="PPIase_dom_sf"/>
</dbReference>
<comment type="subcellular location">
    <subcellularLocation>
        <location evidence="1">Cell inner membrane</location>
        <topology evidence="1">Single-pass type II membrane protein</topology>
        <orientation evidence="1">Periplasmic side</orientation>
    </subcellularLocation>
</comment>
<dbReference type="RefSeq" id="WP_407068870.1">
    <property type="nucleotide sequence ID" value="NZ_JBJJXE010000004.1"/>
</dbReference>
<keyword evidence="4" id="KW-0812">Transmembrane</keyword>
<dbReference type="InterPro" id="IPR000297">
    <property type="entry name" value="PPIase_PpiC"/>
</dbReference>
<dbReference type="EMBL" id="JBJJXE010000004">
    <property type="protein sequence ID" value="MFL1732187.1"/>
    <property type="molecule type" value="Genomic_DNA"/>
</dbReference>
<evidence type="ECO:0000256" key="1">
    <source>
        <dbReference type="ARBA" id="ARBA00004382"/>
    </source>
</evidence>
<keyword evidence="2" id="KW-1003">Cell membrane</keyword>
<evidence type="ECO:0000256" key="3">
    <source>
        <dbReference type="ARBA" id="ARBA00022519"/>
    </source>
</evidence>
<keyword evidence="5" id="KW-1133">Transmembrane helix</keyword>